<evidence type="ECO:0000259" key="5">
    <source>
        <dbReference type="PROSITE" id="PS50977"/>
    </source>
</evidence>
<evidence type="ECO:0000256" key="3">
    <source>
        <dbReference type="ARBA" id="ARBA00023163"/>
    </source>
</evidence>
<dbReference type="InterPro" id="IPR050109">
    <property type="entry name" value="HTH-type_TetR-like_transc_reg"/>
</dbReference>
<proteinExistence type="predicted"/>
<keyword evidence="3" id="KW-0804">Transcription</keyword>
<dbReference type="PANTHER" id="PTHR30055">
    <property type="entry name" value="HTH-TYPE TRANSCRIPTIONAL REGULATOR RUTR"/>
    <property type="match status" value="1"/>
</dbReference>
<evidence type="ECO:0000256" key="4">
    <source>
        <dbReference type="PROSITE-ProRule" id="PRU00335"/>
    </source>
</evidence>
<gene>
    <name evidence="6" type="ORF">PAI11_19300</name>
</gene>
<sequence length="234" mass="26162">MRRRRPAPRLPPEQRREQLLDTTLGLITEARSFDPISMESVARAAGVTKPVVYDFFANRGELLAALLEREEQRTLSELAEAIPSPPWLDIDPDDVLLHAIGTFLDAVRRNPSRWLLILHPAEGSPEEIRHKVEEIREGIVQLAKELLTIGLRVRRSSTDIDIDLLTRLLIGNAEEGGRLMLLHPTDYTPERLLDFTKWLMSTIPRAAPYPTGMSAAMAELADSDSAEPTTADGT</sequence>
<dbReference type="GO" id="GO:0000976">
    <property type="term" value="F:transcription cis-regulatory region binding"/>
    <property type="evidence" value="ECO:0007669"/>
    <property type="project" value="TreeGrafter"/>
</dbReference>
<dbReference type="Pfam" id="PF21943">
    <property type="entry name" value="TetR_C_46"/>
    <property type="match status" value="1"/>
</dbReference>
<feature type="domain" description="HTH tetR-type" evidence="5">
    <location>
        <begin position="13"/>
        <end position="74"/>
    </location>
</feature>
<evidence type="ECO:0000256" key="2">
    <source>
        <dbReference type="ARBA" id="ARBA00023125"/>
    </source>
</evidence>
<dbReference type="Proteomes" id="UP000005143">
    <property type="component" value="Unassembled WGS sequence"/>
</dbReference>
<dbReference type="InterPro" id="IPR054129">
    <property type="entry name" value="DesT_TetR_C"/>
</dbReference>
<dbReference type="InterPro" id="IPR009057">
    <property type="entry name" value="Homeodomain-like_sf"/>
</dbReference>
<protein>
    <submittedName>
        <fullName evidence="6">Transcriptional regulator TetR family</fullName>
    </submittedName>
</protein>
<organism evidence="6 7">
    <name type="scientific">Patulibacter medicamentivorans</name>
    <dbReference type="NCBI Taxonomy" id="1097667"/>
    <lineage>
        <taxon>Bacteria</taxon>
        <taxon>Bacillati</taxon>
        <taxon>Actinomycetota</taxon>
        <taxon>Thermoleophilia</taxon>
        <taxon>Solirubrobacterales</taxon>
        <taxon>Patulibacteraceae</taxon>
        <taxon>Patulibacter</taxon>
    </lineage>
</organism>
<dbReference type="InterPro" id="IPR036271">
    <property type="entry name" value="Tet_transcr_reg_TetR-rel_C_sf"/>
</dbReference>
<dbReference type="GO" id="GO:0003700">
    <property type="term" value="F:DNA-binding transcription factor activity"/>
    <property type="evidence" value="ECO:0007669"/>
    <property type="project" value="TreeGrafter"/>
</dbReference>
<comment type="caution">
    <text evidence="6">The sequence shown here is derived from an EMBL/GenBank/DDBJ whole genome shotgun (WGS) entry which is preliminary data.</text>
</comment>
<dbReference type="Gene3D" id="1.10.357.10">
    <property type="entry name" value="Tetracycline Repressor, domain 2"/>
    <property type="match status" value="1"/>
</dbReference>
<name>H0E543_9ACTN</name>
<evidence type="ECO:0000313" key="7">
    <source>
        <dbReference type="Proteomes" id="UP000005143"/>
    </source>
</evidence>
<accession>H0E543</accession>
<feature type="DNA-binding region" description="H-T-H motif" evidence="4">
    <location>
        <begin position="37"/>
        <end position="56"/>
    </location>
</feature>
<dbReference type="SUPFAM" id="SSF48498">
    <property type="entry name" value="Tetracyclin repressor-like, C-terminal domain"/>
    <property type="match status" value="1"/>
</dbReference>
<evidence type="ECO:0000256" key="1">
    <source>
        <dbReference type="ARBA" id="ARBA00023015"/>
    </source>
</evidence>
<reference evidence="6 7" key="1">
    <citation type="journal article" date="2013" name="Biodegradation">
        <title>Quantitative proteomic analysis of ibuprofen-degrading Patulibacter sp. strain I11.</title>
        <authorList>
            <person name="Almeida B."/>
            <person name="Kjeldal H."/>
            <person name="Lolas I."/>
            <person name="Knudsen A.D."/>
            <person name="Carvalho G."/>
            <person name="Nielsen K.L."/>
            <person name="Barreto Crespo M.T."/>
            <person name="Stensballe A."/>
            <person name="Nielsen J.L."/>
        </authorList>
    </citation>
    <scope>NUCLEOTIDE SEQUENCE [LARGE SCALE GENOMIC DNA]</scope>
    <source>
        <strain evidence="6 7">I11</strain>
    </source>
</reference>
<evidence type="ECO:0000313" key="6">
    <source>
        <dbReference type="EMBL" id="EHN11210.1"/>
    </source>
</evidence>
<keyword evidence="2 4" id="KW-0238">DNA-binding</keyword>
<dbReference type="InterPro" id="IPR001647">
    <property type="entry name" value="HTH_TetR"/>
</dbReference>
<dbReference type="PATRIC" id="fig|1097667.3.peg.1913"/>
<dbReference type="Pfam" id="PF00440">
    <property type="entry name" value="TetR_N"/>
    <property type="match status" value="1"/>
</dbReference>
<keyword evidence="1" id="KW-0805">Transcription regulation</keyword>
<dbReference type="EMBL" id="AGUD01000135">
    <property type="protein sequence ID" value="EHN11210.1"/>
    <property type="molecule type" value="Genomic_DNA"/>
</dbReference>
<dbReference type="PANTHER" id="PTHR30055:SF158">
    <property type="entry name" value="POSSIBLE TRANSCRIPTIONAL REGULATORY PROTEIN (PROBABLY TETR-FAMILY)"/>
    <property type="match status" value="1"/>
</dbReference>
<keyword evidence="7" id="KW-1185">Reference proteome</keyword>
<dbReference type="SUPFAM" id="SSF46689">
    <property type="entry name" value="Homeodomain-like"/>
    <property type="match status" value="1"/>
</dbReference>
<dbReference type="PROSITE" id="PS50977">
    <property type="entry name" value="HTH_TETR_2"/>
    <property type="match status" value="1"/>
</dbReference>
<dbReference type="AlphaFoldDB" id="H0E543"/>